<comment type="similarity">
    <text evidence="2">Belongs to the NrfD family.</text>
</comment>
<evidence type="ECO:0000256" key="1">
    <source>
        <dbReference type="ARBA" id="ARBA00004651"/>
    </source>
</evidence>
<dbReference type="Pfam" id="PF03916">
    <property type="entry name" value="NrfD"/>
    <property type="match status" value="1"/>
</dbReference>
<comment type="caution">
    <text evidence="9">The sequence shown here is derived from an EMBL/GenBank/DDBJ whole genome shotgun (WGS) entry which is preliminary data.</text>
</comment>
<protein>
    <submittedName>
        <fullName evidence="9">Hydrogenase</fullName>
    </submittedName>
</protein>
<proteinExistence type="inferred from homology"/>
<evidence type="ECO:0000256" key="4">
    <source>
        <dbReference type="ARBA" id="ARBA00022692"/>
    </source>
</evidence>
<feature type="transmembrane region" description="Helical" evidence="8">
    <location>
        <begin position="323"/>
        <end position="344"/>
    </location>
</feature>
<dbReference type="PANTHER" id="PTHR43044:SF2">
    <property type="entry name" value="POLYSULPHIDE REDUCTASE NRFD"/>
    <property type="match status" value="1"/>
</dbReference>
<evidence type="ECO:0000256" key="3">
    <source>
        <dbReference type="ARBA" id="ARBA00022475"/>
    </source>
</evidence>
<comment type="subcellular location">
    <subcellularLocation>
        <location evidence="1">Cell membrane</location>
        <topology evidence="1">Multi-pass membrane protein</topology>
    </subcellularLocation>
</comment>
<feature type="transmembrane region" description="Helical" evidence="8">
    <location>
        <begin position="431"/>
        <end position="455"/>
    </location>
</feature>
<dbReference type="GO" id="GO:0005886">
    <property type="term" value="C:plasma membrane"/>
    <property type="evidence" value="ECO:0007669"/>
    <property type="project" value="UniProtKB-SubCell"/>
</dbReference>
<feature type="transmembrane region" description="Helical" evidence="8">
    <location>
        <begin position="132"/>
        <end position="157"/>
    </location>
</feature>
<name>A0A4Y9SUX0_9BURK</name>
<feature type="transmembrane region" description="Helical" evidence="8">
    <location>
        <begin position="99"/>
        <end position="120"/>
    </location>
</feature>
<dbReference type="EMBL" id="SPUM01000131">
    <property type="protein sequence ID" value="TFW29004.1"/>
    <property type="molecule type" value="Genomic_DNA"/>
</dbReference>
<keyword evidence="6 8" id="KW-0472">Membrane</keyword>
<feature type="transmembrane region" description="Helical" evidence="8">
    <location>
        <begin position="242"/>
        <end position="262"/>
    </location>
</feature>
<dbReference type="OrthoDB" id="9806499at2"/>
<keyword evidence="3" id="KW-1003">Cell membrane</keyword>
<keyword evidence="4 8" id="KW-0812">Transmembrane</keyword>
<dbReference type="AlphaFoldDB" id="A0A4Y9SUX0"/>
<feature type="compositionally biased region" description="Low complexity" evidence="7">
    <location>
        <begin position="1"/>
        <end position="17"/>
    </location>
</feature>
<dbReference type="InterPro" id="IPR005614">
    <property type="entry name" value="NrfD-like"/>
</dbReference>
<dbReference type="PANTHER" id="PTHR43044">
    <property type="match status" value="1"/>
</dbReference>
<feature type="region of interest" description="Disordered" evidence="7">
    <location>
        <begin position="1"/>
        <end position="24"/>
    </location>
</feature>
<feature type="transmembrane region" description="Helical" evidence="8">
    <location>
        <begin position="56"/>
        <end position="79"/>
    </location>
</feature>
<organism evidence="9 10">
    <name type="scientific">Massilia horti</name>
    <dbReference type="NCBI Taxonomy" id="2562153"/>
    <lineage>
        <taxon>Bacteria</taxon>
        <taxon>Pseudomonadati</taxon>
        <taxon>Pseudomonadota</taxon>
        <taxon>Betaproteobacteria</taxon>
        <taxon>Burkholderiales</taxon>
        <taxon>Oxalobacteraceae</taxon>
        <taxon>Telluria group</taxon>
        <taxon>Massilia</taxon>
    </lineage>
</organism>
<feature type="transmembrane region" description="Helical" evidence="8">
    <location>
        <begin position="177"/>
        <end position="199"/>
    </location>
</feature>
<keyword evidence="10" id="KW-1185">Reference proteome</keyword>
<gene>
    <name evidence="9" type="ORF">E4O92_19740</name>
</gene>
<keyword evidence="5 8" id="KW-1133">Transmembrane helix</keyword>
<accession>A0A4Y9SUX0</accession>
<dbReference type="Proteomes" id="UP000297258">
    <property type="component" value="Unassembled WGS sequence"/>
</dbReference>
<dbReference type="RefSeq" id="WP_135191373.1">
    <property type="nucleotide sequence ID" value="NZ_SPUM01000131.1"/>
</dbReference>
<feature type="transmembrane region" description="Helical" evidence="8">
    <location>
        <begin position="282"/>
        <end position="302"/>
    </location>
</feature>
<evidence type="ECO:0000256" key="7">
    <source>
        <dbReference type="SAM" id="MobiDB-lite"/>
    </source>
</evidence>
<evidence type="ECO:0000256" key="5">
    <source>
        <dbReference type="ARBA" id="ARBA00022989"/>
    </source>
</evidence>
<sequence length="474" mass="53781">MPAPPLQSSQPASEQPPAQHPPVSRGTPVLAGHWGYASVSDKISDLVLTRPVHWSWLAVFIVSFAGVLVFIGAVSWLFIKGVGIWGVDIPVAWGYAIGNFVWWIGIGHAGTFISAILLLLRQRWRTSVNRFAEAMTLFAAGIAGLFPILHLGRPWFFYWIVPYPNVMNVWPQWRSPLVWDFFAIFTYLTVSLLFWYAGLLPDLATLRDRAGVAPRQRGKQFIYGLLALGWRGEARHWARYEIAYLLLAGLATPLVVSVHTVVSLDFAIGNTPGYHSTIFPPYFVAGALFSGFAMVLTLAIPLRRLFGLEDFITGRHLANAAKVLLATGWLVAYGYAAEIFTAFYSGDQFERYMTINRWVGPYAPVYWSFMTCNVLVPQLLWWRRVRHSVPLLFLISLVINVGMWMERFFIVVSSLHRDFMPSAWGMFYPTLWDWLTLFGSIALFVWLFLLFIRVLPVISIAEMRQLVRATREPA</sequence>
<evidence type="ECO:0000313" key="9">
    <source>
        <dbReference type="EMBL" id="TFW29004.1"/>
    </source>
</evidence>
<evidence type="ECO:0000256" key="8">
    <source>
        <dbReference type="SAM" id="Phobius"/>
    </source>
</evidence>
<reference evidence="9 10" key="1">
    <citation type="submission" date="2019-03" db="EMBL/GenBank/DDBJ databases">
        <title>Draft genome of Massilia hortus sp. nov., a novel bacterial species of the Oxalobacteraceae family.</title>
        <authorList>
            <person name="Peta V."/>
            <person name="Raths R."/>
            <person name="Bucking H."/>
        </authorList>
    </citation>
    <scope>NUCLEOTIDE SEQUENCE [LARGE SCALE GENOMIC DNA]</scope>
    <source>
        <strain evidence="9 10">ONC3</strain>
    </source>
</reference>
<feature type="transmembrane region" description="Helical" evidence="8">
    <location>
        <begin position="389"/>
        <end position="411"/>
    </location>
</feature>
<evidence type="ECO:0000256" key="6">
    <source>
        <dbReference type="ARBA" id="ARBA00023136"/>
    </source>
</evidence>
<evidence type="ECO:0000256" key="2">
    <source>
        <dbReference type="ARBA" id="ARBA00008929"/>
    </source>
</evidence>
<evidence type="ECO:0000313" key="10">
    <source>
        <dbReference type="Proteomes" id="UP000297258"/>
    </source>
</evidence>
<feature type="transmembrane region" description="Helical" evidence="8">
    <location>
        <begin position="364"/>
        <end position="382"/>
    </location>
</feature>